<feature type="coiled-coil region" evidence="1">
    <location>
        <begin position="281"/>
        <end position="315"/>
    </location>
</feature>
<evidence type="ECO:0000313" key="3">
    <source>
        <dbReference type="Proteomes" id="UP000887581"/>
    </source>
</evidence>
<dbReference type="WBParaSite" id="sdigi.contig39.g2617.t1">
    <property type="protein sequence ID" value="sdigi.contig39.g2617.t1"/>
    <property type="gene ID" value="sdigi.contig39.g2617"/>
</dbReference>
<evidence type="ECO:0000313" key="4">
    <source>
        <dbReference type="WBParaSite" id="sdigi.contig39.g2617.t1"/>
    </source>
</evidence>
<organism evidence="3 4">
    <name type="scientific">Setaria digitata</name>
    <dbReference type="NCBI Taxonomy" id="48799"/>
    <lineage>
        <taxon>Eukaryota</taxon>
        <taxon>Metazoa</taxon>
        <taxon>Ecdysozoa</taxon>
        <taxon>Nematoda</taxon>
        <taxon>Chromadorea</taxon>
        <taxon>Rhabditida</taxon>
        <taxon>Spirurina</taxon>
        <taxon>Spiruromorpha</taxon>
        <taxon>Filarioidea</taxon>
        <taxon>Setariidae</taxon>
        <taxon>Setaria</taxon>
    </lineage>
</organism>
<dbReference type="AlphaFoldDB" id="A0A915PZB4"/>
<evidence type="ECO:0000256" key="2">
    <source>
        <dbReference type="SAM" id="MobiDB-lite"/>
    </source>
</evidence>
<name>A0A915PZB4_9BILA</name>
<evidence type="ECO:0000256" key="1">
    <source>
        <dbReference type="SAM" id="Coils"/>
    </source>
</evidence>
<sequence>MYKDDENKNTVGAEASPRHMVLRPKILARRVVRKISSATVSSTESTALDSKSCSIEKVGFGDDILDEASRMEAIFGCAALGELLQRAQPLPITEQAPAFCDNQLCMRFGDEEDVSDRVRMIGVALAERALKALRTVSENEPRFQFTFPKEAAKVNLNSADDSASVSQSLSGSHPRKKTGGRKASMCAHITQHVKQKEFRIDQGRHNAVKRKKKTEAQDFPSTSAGYGNVRESDAAAGEHLSFREKQLVDQVMLLCSQFIRTIDYADSSWYSKLKMAVFFRLKQLMENTRDAISKRRELRERNEELRKMRQRFIEQSRTTQPECASAYEEVLPGPSTEWVLRDNNSSDFVQTE</sequence>
<accession>A0A915PZB4</accession>
<protein>
    <submittedName>
        <fullName evidence="4">Uncharacterized protein</fullName>
    </submittedName>
</protein>
<keyword evidence="1" id="KW-0175">Coiled coil</keyword>
<keyword evidence="3" id="KW-1185">Reference proteome</keyword>
<feature type="region of interest" description="Disordered" evidence="2">
    <location>
        <begin position="162"/>
        <end position="182"/>
    </location>
</feature>
<proteinExistence type="predicted"/>
<dbReference type="Proteomes" id="UP000887581">
    <property type="component" value="Unplaced"/>
</dbReference>
<feature type="region of interest" description="Disordered" evidence="2">
    <location>
        <begin position="209"/>
        <end position="229"/>
    </location>
</feature>
<reference evidence="4" key="1">
    <citation type="submission" date="2022-11" db="UniProtKB">
        <authorList>
            <consortium name="WormBaseParasite"/>
        </authorList>
    </citation>
    <scope>IDENTIFICATION</scope>
</reference>
<feature type="compositionally biased region" description="Polar residues" evidence="2">
    <location>
        <begin position="162"/>
        <end position="171"/>
    </location>
</feature>